<keyword evidence="22" id="KW-1185">Reference proteome</keyword>
<feature type="region of interest" description="Disordered" evidence="16">
    <location>
        <begin position="1"/>
        <end position="55"/>
    </location>
</feature>
<evidence type="ECO:0000256" key="5">
    <source>
        <dbReference type="ARBA" id="ARBA00022670"/>
    </source>
</evidence>
<comment type="subcellular location">
    <subcellularLocation>
        <location evidence="2">Nucleus</location>
    </subcellularLocation>
</comment>
<dbReference type="InterPro" id="IPR006615">
    <property type="entry name" value="Pept_C19_DUSP"/>
</dbReference>
<dbReference type="PROSITE" id="PS00972">
    <property type="entry name" value="USP_1"/>
    <property type="match status" value="1"/>
</dbReference>
<dbReference type="EMBL" id="JACMSC010000015">
    <property type="protein sequence ID" value="KAG6487134.1"/>
    <property type="molecule type" value="Genomic_DNA"/>
</dbReference>
<dbReference type="SUPFAM" id="SSF143791">
    <property type="entry name" value="DUSP-like"/>
    <property type="match status" value="1"/>
</dbReference>
<evidence type="ECO:0000259" key="19">
    <source>
        <dbReference type="PROSITE" id="PS51283"/>
    </source>
</evidence>
<dbReference type="PANTHER" id="PTHR24006">
    <property type="entry name" value="UBIQUITIN CARBOXYL-TERMINAL HYDROLASE"/>
    <property type="match status" value="1"/>
</dbReference>
<evidence type="ECO:0000256" key="9">
    <source>
        <dbReference type="ARBA" id="ARBA00022807"/>
    </source>
</evidence>
<comment type="similarity">
    <text evidence="3">Belongs to the peptidase C19 family.</text>
</comment>
<keyword evidence="7" id="KW-0833">Ubl conjugation pathway</keyword>
<evidence type="ECO:0000256" key="14">
    <source>
        <dbReference type="ARBA" id="ARBA00078771"/>
    </source>
</evidence>
<evidence type="ECO:0000256" key="2">
    <source>
        <dbReference type="ARBA" id="ARBA00004123"/>
    </source>
</evidence>
<dbReference type="GO" id="GO:0005829">
    <property type="term" value="C:cytosol"/>
    <property type="evidence" value="ECO:0007669"/>
    <property type="project" value="TreeGrafter"/>
</dbReference>
<dbReference type="CDD" id="cd02668">
    <property type="entry name" value="Peptidase_C19L"/>
    <property type="match status" value="1"/>
</dbReference>
<dbReference type="PANTHER" id="PTHR24006:SF722">
    <property type="entry name" value="UBIQUITIN CARBOXYL-TERMINAL HYDROLASE 48"/>
    <property type="match status" value="1"/>
</dbReference>
<evidence type="ECO:0000256" key="10">
    <source>
        <dbReference type="ARBA" id="ARBA00023242"/>
    </source>
</evidence>
<dbReference type="InterPro" id="IPR029071">
    <property type="entry name" value="Ubiquitin-like_domsf"/>
</dbReference>
<keyword evidence="5" id="KW-0645">Protease</keyword>
<evidence type="ECO:0000256" key="12">
    <source>
        <dbReference type="ARBA" id="ARBA00071636"/>
    </source>
</evidence>
<feature type="compositionally biased region" description="Polar residues" evidence="16">
    <location>
        <begin position="20"/>
        <end position="37"/>
    </location>
</feature>
<evidence type="ECO:0000256" key="6">
    <source>
        <dbReference type="ARBA" id="ARBA00022737"/>
    </source>
</evidence>
<dbReference type="GO" id="GO:0004197">
    <property type="term" value="F:cysteine-type endopeptidase activity"/>
    <property type="evidence" value="ECO:0007669"/>
    <property type="project" value="InterPro"/>
</dbReference>
<dbReference type="InterPro" id="IPR001394">
    <property type="entry name" value="Peptidase_C19_UCH"/>
</dbReference>
<proteinExistence type="inferred from homology"/>
<dbReference type="Gene3D" id="3.10.20.90">
    <property type="entry name" value="Phosphatidylinositol 3-kinase Catalytic Subunit, Chain A, domain 1"/>
    <property type="match status" value="1"/>
</dbReference>
<dbReference type="PROSITE" id="PS00973">
    <property type="entry name" value="USP_2"/>
    <property type="match status" value="1"/>
</dbReference>
<dbReference type="InterPro" id="IPR050164">
    <property type="entry name" value="Peptidase_C19"/>
</dbReference>
<comment type="catalytic activity">
    <reaction evidence="1">
        <text>Thiol-dependent hydrolysis of ester, thioester, amide, peptide and isopeptide bonds formed by the C-terminal Gly of ubiquitin (a 76-residue protein attached to proteins as an intracellular targeting signal).</text>
        <dbReference type="EC" id="3.4.19.12"/>
    </reaction>
</comment>
<dbReference type="Gene3D" id="3.30.2230.10">
    <property type="entry name" value="DUSP-like"/>
    <property type="match status" value="2"/>
</dbReference>
<dbReference type="PROSITE" id="PS51283">
    <property type="entry name" value="DUSP"/>
    <property type="match status" value="3"/>
</dbReference>
<evidence type="ECO:0000256" key="3">
    <source>
        <dbReference type="ARBA" id="ARBA00009085"/>
    </source>
</evidence>
<dbReference type="SUPFAM" id="SSF54236">
    <property type="entry name" value="Ubiquitin-like"/>
    <property type="match status" value="1"/>
</dbReference>
<reference evidence="20 22" key="1">
    <citation type="submission" date="2020-08" db="EMBL/GenBank/DDBJ databases">
        <title>Plant Genome Project.</title>
        <authorList>
            <person name="Zhang R.-G."/>
        </authorList>
    </citation>
    <scope>NUCLEOTIDE SEQUENCE [LARGE SCALE GENOMIC DNA]</scope>
    <source>
        <tissue evidence="20">Rhizome</tissue>
    </source>
</reference>
<dbReference type="CDD" id="cd01795">
    <property type="entry name" value="Ubl_USP48"/>
    <property type="match status" value="1"/>
</dbReference>
<dbReference type="InterPro" id="IPR000626">
    <property type="entry name" value="Ubiquitin-like_dom"/>
</dbReference>
<evidence type="ECO:0000256" key="1">
    <source>
        <dbReference type="ARBA" id="ARBA00000707"/>
    </source>
</evidence>
<dbReference type="InterPro" id="IPR044743">
    <property type="entry name" value="Ubl_USP48"/>
</dbReference>
<dbReference type="PROSITE" id="PS50235">
    <property type="entry name" value="USP_3"/>
    <property type="match status" value="1"/>
</dbReference>
<dbReference type="EMBL" id="JACMSC010000015">
    <property type="protein sequence ID" value="KAG6487132.1"/>
    <property type="molecule type" value="Genomic_DNA"/>
</dbReference>
<evidence type="ECO:0000256" key="15">
    <source>
        <dbReference type="ARBA" id="ARBA00082179"/>
    </source>
</evidence>
<feature type="domain" description="USP" evidence="18">
    <location>
        <begin position="141"/>
        <end position="475"/>
    </location>
</feature>
<evidence type="ECO:0000256" key="13">
    <source>
        <dbReference type="ARBA" id="ARBA00075174"/>
    </source>
</evidence>
<keyword evidence="6" id="KW-0677">Repeat</keyword>
<feature type="domain" description="DUSP" evidence="19">
    <location>
        <begin position="785"/>
        <end position="909"/>
    </location>
</feature>
<dbReference type="SUPFAM" id="SSF54001">
    <property type="entry name" value="Cysteine proteinases"/>
    <property type="match status" value="1"/>
</dbReference>
<sequence length="1168" mass="130776">MGGPNSCNDTERKIIDDSSDPSSQFSCQTEIFSTASRPDTRHKNKRKKNEDSSYSATETLRKIHLTGEITRDDIIQLYSITKPICQGCRGNSKESPNCFCGLIPPSNGTKKTGLWQRMSEIISSLGPDPCKDLRDSTDTPAGLTNLGATCYANSILQCLYMNTSFRSCIFSIEPDFFKQHPVLDQLGRLFVQLHSSKMSFIDSAPFIKTLELDDGVQQDSHEFLTLFLSLLERYLSHSKVANARTAVQDLFRGSVSHVTRCSMCGKDSQASSKVEDFYELELNIKGLSNLDESLDDYLSLEVLDGENQYFCCSCSKRVDATRCIKLCSLPQVLNFQLKRYVFLPKTTTKKKITSAFGFTRWLDMGKRLSNPPQSGLIYELSAILIHKGSAANSGHYVAHIKDENSGQWWEFDDEHVSNLGHHPFGETSKANVKSHLKNQLVNSTPASCATSGFNAPMQEEVFSSSDAYMLMYNLRTDKENKDDLRKIVMGDHDSKSSYLPSHLDEEMGTLNTSYEKSCAEYLKRKETEQSRITERRQEVKLVLSKAPVDPGGASYFWISMEWLRQWTDTIIPPPTFTVSGVAVKSLSAVPCSCIDNSPIQCAHGKVPISKVTSMKRLSDAAWQMLLSKYGGGPTLSNDDICIDCLRDEAKTAVCADDYRDKKASLRQLAEAALAGKYLDGRLYFVSRPWLLQWLRRKNVDFPSDTDAGPTASLRCSHGNLLPEQAPAAKRVLVPERLWLFFLEFSASSKSDGSLGFSTFSSESEPCETCSKELKNVACLEDDLRASKLKQRQNHEKLIMGKGFPLFPGLKYYLVPSSWLAEWKAYLIATGKNISSCEKPENLEMIIDSLICQKHSHLLERPLELVYKRGVISQKVSTTKGLVLIPETDWSLFCEEWNVPEDKGISAEIVVASSLSKLDGSCENIPIFVEGTDEHMNEANDGTDVGKLLIRTYPQTCEVCIGERESSELMHKLCYSDEVICVHLVRGKEPPKYLIEASTSVSEPDRRASKRSRRTSSGNSVNLRVSGSTSIYQLKMMIWEAFGVVKENQKLHKGSTEIDDESATLSDKSIFPGDVLWVTDSEIYANRDIADELSEHKIEPGQSEQGFRGTLLTSDVSAARETKPVRTSWMRCKVAIRLVVDSLLAPVLEACLVELHGQCYEFETMFLHY</sequence>
<feature type="domain" description="Ubiquitin-like" evidence="17">
    <location>
        <begin position="1013"/>
        <end position="1075"/>
    </location>
</feature>
<dbReference type="GO" id="GO:0005634">
    <property type="term" value="C:nucleus"/>
    <property type="evidence" value="ECO:0007669"/>
    <property type="project" value="UniProtKB-SubCell"/>
</dbReference>
<dbReference type="FunFam" id="3.30.2230.10:FF:000005">
    <property type="entry name" value="Ubiquitin carboxyl-terminal hydrolase 26"/>
    <property type="match status" value="1"/>
</dbReference>
<comment type="caution">
    <text evidence="20">The sequence shown here is derived from an EMBL/GenBank/DDBJ whole genome shotgun (WGS) entry which is preliminary data.</text>
</comment>
<feature type="domain" description="DUSP" evidence="19">
    <location>
        <begin position="656"/>
        <end position="761"/>
    </location>
</feature>
<evidence type="ECO:0000256" key="8">
    <source>
        <dbReference type="ARBA" id="ARBA00022801"/>
    </source>
</evidence>
<dbReference type="Pfam" id="PF00443">
    <property type="entry name" value="UCH"/>
    <property type="match status" value="1"/>
</dbReference>
<dbReference type="FunFam" id="3.90.70.10:FF:000049">
    <property type="entry name" value="ubiquitin carboxyl-terminal hydrolase 48"/>
    <property type="match status" value="1"/>
</dbReference>
<dbReference type="InterPro" id="IPR038765">
    <property type="entry name" value="Papain-like_cys_pep_sf"/>
</dbReference>
<dbReference type="InterPro" id="IPR018200">
    <property type="entry name" value="USP_CS"/>
</dbReference>
<dbReference type="AlphaFoldDB" id="A0A8J5FMN1"/>
<dbReference type="InterPro" id="IPR028889">
    <property type="entry name" value="USP"/>
</dbReference>
<evidence type="ECO:0000256" key="11">
    <source>
        <dbReference type="ARBA" id="ARBA00056392"/>
    </source>
</evidence>
<dbReference type="PROSITE" id="PS50053">
    <property type="entry name" value="UBIQUITIN_2"/>
    <property type="match status" value="1"/>
</dbReference>
<keyword evidence="8" id="KW-0378">Hydrolase</keyword>
<protein>
    <recommendedName>
        <fullName evidence="12">Ubiquitin carboxyl-terminal hydrolase 26</fullName>
        <ecNumber evidence="4">3.4.19.12</ecNumber>
    </recommendedName>
    <alternativeName>
        <fullName evidence="15">Deubiquitinating enzyme 26</fullName>
    </alternativeName>
    <alternativeName>
        <fullName evidence="13">Ubiquitin thioesterase 26</fullName>
    </alternativeName>
    <alternativeName>
        <fullName evidence="14">Ubiquitin-specific-processing protease 26</fullName>
    </alternativeName>
</protein>
<dbReference type="InterPro" id="IPR033841">
    <property type="entry name" value="Pep_USP48"/>
</dbReference>
<dbReference type="Proteomes" id="UP000734854">
    <property type="component" value="Unassembled WGS sequence"/>
</dbReference>
<evidence type="ECO:0000259" key="17">
    <source>
        <dbReference type="PROSITE" id="PS50053"/>
    </source>
</evidence>
<dbReference type="Gene3D" id="3.90.70.10">
    <property type="entry name" value="Cysteine proteinases"/>
    <property type="match status" value="1"/>
</dbReference>
<dbReference type="GO" id="GO:0016579">
    <property type="term" value="P:protein deubiquitination"/>
    <property type="evidence" value="ECO:0007669"/>
    <property type="project" value="InterPro"/>
</dbReference>
<feature type="region of interest" description="Disordered" evidence="16">
    <location>
        <begin position="995"/>
        <end position="1020"/>
    </location>
</feature>
<dbReference type="InterPro" id="IPR035927">
    <property type="entry name" value="DUSP-like_sf"/>
</dbReference>
<dbReference type="SMART" id="SM00695">
    <property type="entry name" value="DUSP"/>
    <property type="match status" value="1"/>
</dbReference>
<dbReference type="GO" id="GO:0004843">
    <property type="term" value="F:cysteine-type deubiquitinase activity"/>
    <property type="evidence" value="ECO:0007669"/>
    <property type="project" value="UniProtKB-EC"/>
</dbReference>
<dbReference type="Pfam" id="PF06337">
    <property type="entry name" value="DUSP"/>
    <property type="match status" value="1"/>
</dbReference>
<dbReference type="EC" id="3.4.19.12" evidence="4"/>
<evidence type="ECO:0000256" key="7">
    <source>
        <dbReference type="ARBA" id="ARBA00022786"/>
    </source>
</evidence>
<evidence type="ECO:0000256" key="16">
    <source>
        <dbReference type="SAM" id="MobiDB-lite"/>
    </source>
</evidence>
<evidence type="ECO:0000256" key="4">
    <source>
        <dbReference type="ARBA" id="ARBA00012759"/>
    </source>
</evidence>
<feature type="domain" description="DUSP" evidence="19">
    <location>
        <begin position="530"/>
        <end position="641"/>
    </location>
</feature>
<accession>A0A8J5FMN1</accession>
<evidence type="ECO:0000313" key="21">
    <source>
        <dbReference type="EMBL" id="KAG6487134.1"/>
    </source>
</evidence>
<keyword evidence="9" id="KW-0788">Thiol protease</keyword>
<keyword evidence="10" id="KW-0539">Nucleus</keyword>
<evidence type="ECO:0000313" key="22">
    <source>
        <dbReference type="Proteomes" id="UP000734854"/>
    </source>
</evidence>
<dbReference type="GO" id="GO:0006508">
    <property type="term" value="P:proteolysis"/>
    <property type="evidence" value="ECO:0007669"/>
    <property type="project" value="UniProtKB-KW"/>
</dbReference>
<evidence type="ECO:0000259" key="18">
    <source>
        <dbReference type="PROSITE" id="PS50235"/>
    </source>
</evidence>
<organism evidence="20 22">
    <name type="scientific">Zingiber officinale</name>
    <name type="common">Ginger</name>
    <name type="synonym">Amomum zingiber</name>
    <dbReference type="NCBI Taxonomy" id="94328"/>
    <lineage>
        <taxon>Eukaryota</taxon>
        <taxon>Viridiplantae</taxon>
        <taxon>Streptophyta</taxon>
        <taxon>Embryophyta</taxon>
        <taxon>Tracheophyta</taxon>
        <taxon>Spermatophyta</taxon>
        <taxon>Magnoliopsida</taxon>
        <taxon>Liliopsida</taxon>
        <taxon>Zingiberales</taxon>
        <taxon>Zingiberaceae</taxon>
        <taxon>Zingiber</taxon>
    </lineage>
</organism>
<evidence type="ECO:0000313" key="20">
    <source>
        <dbReference type="EMBL" id="KAG6487132.1"/>
    </source>
</evidence>
<gene>
    <name evidence="20" type="ORF">ZIOFF_055715</name>
    <name evidence="21" type="ORF">ZIOFF_055717</name>
</gene>
<name>A0A8J5FMN1_ZINOF</name>
<comment type="function">
    <text evidence="11">Recognizes and hydrolyzes the peptide bond at the C-terminal Gly of ubiquitin. Involved in the processing of poly-ubiquitin precursors as well as that of ubiquitinated proteins. Deubiquitinates H2BK143ub1 of histone H2B.</text>
</comment>